<dbReference type="KEGG" id="nve:5511719"/>
<dbReference type="PhylomeDB" id="A7S885"/>
<evidence type="ECO:0000256" key="5">
    <source>
        <dbReference type="SAM" id="Coils"/>
    </source>
</evidence>
<evidence type="ECO:0000256" key="3">
    <source>
        <dbReference type="ARBA" id="ARBA00023242"/>
    </source>
</evidence>
<dbReference type="CDD" id="cd16662">
    <property type="entry name" value="RING-Ubox2_NOSIP"/>
    <property type="match status" value="1"/>
</dbReference>
<dbReference type="FunFam" id="3.30.40.10:FF:001144">
    <property type="entry name" value="Nitric oxide synthase-interacting protein"/>
    <property type="match status" value="1"/>
</dbReference>
<dbReference type="GO" id="GO:0016567">
    <property type="term" value="P:protein ubiquitination"/>
    <property type="evidence" value="ECO:0007669"/>
    <property type="project" value="InterPro"/>
</dbReference>
<dbReference type="InterPro" id="IPR016818">
    <property type="entry name" value="NOSIP"/>
</dbReference>
<dbReference type="PANTHER" id="PTHR13063:SF10">
    <property type="entry name" value="NITRIC OXIDE SYNTHASE-INTERACTING PROTEIN"/>
    <property type="match status" value="1"/>
</dbReference>
<dbReference type="PANTHER" id="PTHR13063">
    <property type="entry name" value="ENOS INTERACTING PROTEIN"/>
    <property type="match status" value="1"/>
</dbReference>
<dbReference type="Pfam" id="PF04641">
    <property type="entry name" value="Rtf2"/>
    <property type="match status" value="1"/>
</dbReference>
<organism evidence="8 9">
    <name type="scientific">Nematostella vectensis</name>
    <name type="common">Starlet sea anemone</name>
    <dbReference type="NCBI Taxonomy" id="45351"/>
    <lineage>
        <taxon>Eukaryota</taxon>
        <taxon>Metazoa</taxon>
        <taxon>Cnidaria</taxon>
        <taxon>Anthozoa</taxon>
        <taxon>Hexacorallia</taxon>
        <taxon>Actiniaria</taxon>
        <taxon>Edwardsiidae</taxon>
        <taxon>Nematostella</taxon>
    </lineage>
</organism>
<evidence type="ECO:0000256" key="1">
    <source>
        <dbReference type="ARBA" id="ARBA00004123"/>
    </source>
</evidence>
<protein>
    <recommendedName>
        <fullName evidence="7">U-box domain-containing protein</fullName>
    </recommendedName>
</protein>
<evidence type="ECO:0000256" key="6">
    <source>
        <dbReference type="SAM" id="MobiDB-lite"/>
    </source>
</evidence>
<feature type="domain" description="U-box" evidence="7">
    <location>
        <begin position="39"/>
        <end position="74"/>
    </location>
</feature>
<dbReference type="AlphaFoldDB" id="A7S885"/>
<comment type="similarity">
    <text evidence="2 4">Belongs to the NOSIP family.</text>
</comment>
<dbReference type="OrthoDB" id="116827at2759"/>
<evidence type="ECO:0000256" key="4">
    <source>
        <dbReference type="PIRNR" id="PIRNR023577"/>
    </source>
</evidence>
<dbReference type="Proteomes" id="UP000001593">
    <property type="component" value="Unassembled WGS sequence"/>
</dbReference>
<dbReference type="GO" id="GO:0061630">
    <property type="term" value="F:ubiquitin protein ligase activity"/>
    <property type="evidence" value="ECO:0007669"/>
    <property type="project" value="InterPro"/>
</dbReference>
<dbReference type="HOGENOM" id="CLU_053742_0_0_1"/>
<dbReference type="InterPro" id="IPR003613">
    <property type="entry name" value="Ubox_domain"/>
</dbReference>
<comment type="subcellular location">
    <subcellularLocation>
        <location evidence="1 4">Nucleus</location>
    </subcellularLocation>
</comment>
<dbReference type="Gene3D" id="3.30.40.10">
    <property type="entry name" value="Zinc/RING finger domain, C3HC4 (zinc finger)"/>
    <property type="match status" value="2"/>
</dbReference>
<dbReference type="EMBL" id="DS469597">
    <property type="protein sequence ID" value="EDO40060.1"/>
    <property type="molecule type" value="Genomic_DNA"/>
</dbReference>
<evidence type="ECO:0000313" key="8">
    <source>
        <dbReference type="EMBL" id="EDO40060.1"/>
    </source>
</evidence>
<dbReference type="InParanoid" id="A7S885"/>
<evidence type="ECO:0000259" key="7">
    <source>
        <dbReference type="PROSITE" id="PS51698"/>
    </source>
</evidence>
<keyword evidence="9" id="KW-1185">Reference proteome</keyword>
<keyword evidence="5" id="KW-0175">Coiled coil</keyword>
<dbReference type="SUPFAM" id="SSF57850">
    <property type="entry name" value="RING/U-box"/>
    <property type="match status" value="2"/>
</dbReference>
<accession>A7S885</accession>
<dbReference type="PROSITE" id="PS51698">
    <property type="entry name" value="U_BOX"/>
    <property type="match status" value="1"/>
</dbReference>
<feature type="region of interest" description="Disordered" evidence="6">
    <location>
        <begin position="1"/>
        <end position="31"/>
    </location>
</feature>
<proteinExistence type="inferred from homology"/>
<evidence type="ECO:0000313" key="9">
    <source>
        <dbReference type="Proteomes" id="UP000001593"/>
    </source>
</evidence>
<feature type="coiled-coil region" evidence="5">
    <location>
        <begin position="71"/>
        <end position="105"/>
    </location>
</feature>
<dbReference type="eggNOG" id="KOG3039">
    <property type="taxonomic scope" value="Eukaryota"/>
</dbReference>
<dbReference type="InterPro" id="IPR013083">
    <property type="entry name" value="Znf_RING/FYVE/PHD"/>
</dbReference>
<name>A7S885_NEMVE</name>
<feature type="compositionally biased region" description="Basic and acidic residues" evidence="6">
    <location>
        <begin position="15"/>
        <end position="24"/>
    </location>
</feature>
<dbReference type="InterPro" id="IPR031790">
    <property type="entry name" value="Znf-NOSIP"/>
</dbReference>
<reference evidence="8 9" key="1">
    <citation type="journal article" date="2007" name="Science">
        <title>Sea anemone genome reveals ancestral eumetazoan gene repertoire and genomic organization.</title>
        <authorList>
            <person name="Putnam N.H."/>
            <person name="Srivastava M."/>
            <person name="Hellsten U."/>
            <person name="Dirks B."/>
            <person name="Chapman J."/>
            <person name="Salamov A."/>
            <person name="Terry A."/>
            <person name="Shapiro H."/>
            <person name="Lindquist E."/>
            <person name="Kapitonov V.V."/>
            <person name="Jurka J."/>
            <person name="Genikhovich G."/>
            <person name="Grigoriev I.V."/>
            <person name="Lucas S.M."/>
            <person name="Steele R.E."/>
            <person name="Finnerty J.R."/>
            <person name="Technau U."/>
            <person name="Martindale M.Q."/>
            <person name="Rokhsar D.S."/>
        </authorList>
    </citation>
    <scope>NUCLEOTIDE SEQUENCE [LARGE SCALE GENOMIC DNA]</scope>
    <source>
        <strain evidence="9">CH2 X CH6</strain>
    </source>
</reference>
<dbReference type="CDD" id="cd16661">
    <property type="entry name" value="RING-Ubox1_NOSIP"/>
    <property type="match status" value="1"/>
</dbReference>
<dbReference type="Pfam" id="PF15906">
    <property type="entry name" value="zf-NOSIP"/>
    <property type="match status" value="1"/>
</dbReference>
<dbReference type="STRING" id="45351.A7S885"/>
<keyword evidence="3 4" id="KW-0539">Nucleus</keyword>
<sequence length="307" mass="34180">MTRHAKNATANPVYSRHEKNKDTKTSGYGSQKVRLGKDSVKDFDCCSLTLQPCREPVITPDGFLYDKEAILECILHQKTEMARKMKEYEKQKKKLLAEESEKISEKEKSKLASFLEMERRITTKPSKAFTATKTTAESSTATVSLDDAKPSTSQGSIIDYKNLPSFWVPSLTPEAKPTLVTKPDNKTYCPMSKKPIKIKDLIPVKFTRANDSEQDASKALVAKEVRYKCAVTGDTLGNSVPCAVLRNTGHVVTLDCVEKIIKKDMFCPFTSVKLKEKDIIPMQRGGTGFAATGTKLEAKKDRPVMQA</sequence>
<dbReference type="OMA" id="PCVTKFM"/>
<dbReference type="PIRSF" id="PIRSF023577">
    <property type="entry name" value="ENOS_interacting"/>
    <property type="match status" value="1"/>
</dbReference>
<evidence type="ECO:0000256" key="2">
    <source>
        <dbReference type="ARBA" id="ARBA00008126"/>
    </source>
</evidence>
<dbReference type="GO" id="GO:0005634">
    <property type="term" value="C:nucleus"/>
    <property type="evidence" value="ECO:0000318"/>
    <property type="project" value="GO_Central"/>
</dbReference>
<gene>
    <name evidence="8" type="ORF">NEMVEDRAFT_v1g243516</name>
</gene>